<reference evidence="2 3" key="1">
    <citation type="submission" date="2017-08" db="EMBL/GenBank/DDBJ databases">
        <title>Genome sequence of Streptomyces albireticuli NRRL B-1670.</title>
        <authorList>
            <person name="Graham D.E."/>
            <person name="Mahan K.M."/>
            <person name="Klingeman D.M."/>
            <person name="Hettich R.L."/>
            <person name="Parry R.J."/>
            <person name="Spain J.C."/>
        </authorList>
    </citation>
    <scope>NUCLEOTIDE SEQUENCE [LARGE SCALE GENOMIC DNA]</scope>
    <source>
        <strain evidence="2 3">NRRL B-1670</strain>
    </source>
</reference>
<name>A0A2A2D5A3_9ACTN</name>
<organism evidence="2 3">
    <name type="scientific">Streptomyces albireticuli</name>
    <dbReference type="NCBI Taxonomy" id="1940"/>
    <lineage>
        <taxon>Bacteria</taxon>
        <taxon>Bacillati</taxon>
        <taxon>Actinomycetota</taxon>
        <taxon>Actinomycetes</taxon>
        <taxon>Kitasatosporales</taxon>
        <taxon>Streptomycetaceae</taxon>
        <taxon>Streptomyces</taxon>
    </lineage>
</organism>
<sequence>MCFEITYLHPDGSRPAHTADAQEIRSLVAWASRTGVGVRVRPVTVPTTPRDGSGDNPAVPVMSEEGNPS</sequence>
<feature type="region of interest" description="Disordered" evidence="1">
    <location>
        <begin position="43"/>
        <end position="69"/>
    </location>
</feature>
<evidence type="ECO:0000313" key="2">
    <source>
        <dbReference type="EMBL" id="PAU46626.1"/>
    </source>
</evidence>
<gene>
    <name evidence="2" type="ORF">CK936_23100</name>
</gene>
<keyword evidence="3" id="KW-1185">Reference proteome</keyword>
<protein>
    <submittedName>
        <fullName evidence="2">Uncharacterized protein</fullName>
    </submittedName>
</protein>
<dbReference type="RefSeq" id="WP_095582864.1">
    <property type="nucleotide sequence ID" value="NZ_JAJQQS010000018.1"/>
</dbReference>
<evidence type="ECO:0000256" key="1">
    <source>
        <dbReference type="SAM" id="MobiDB-lite"/>
    </source>
</evidence>
<dbReference type="EMBL" id="NSJV01000438">
    <property type="protein sequence ID" value="PAU46626.1"/>
    <property type="molecule type" value="Genomic_DNA"/>
</dbReference>
<dbReference type="AlphaFoldDB" id="A0A2A2D5A3"/>
<dbReference type="Proteomes" id="UP000218944">
    <property type="component" value="Unassembled WGS sequence"/>
</dbReference>
<accession>A0A2A2D5A3</accession>
<comment type="caution">
    <text evidence="2">The sequence shown here is derived from an EMBL/GenBank/DDBJ whole genome shotgun (WGS) entry which is preliminary data.</text>
</comment>
<evidence type="ECO:0000313" key="3">
    <source>
        <dbReference type="Proteomes" id="UP000218944"/>
    </source>
</evidence>
<proteinExistence type="predicted"/>